<evidence type="ECO:0000259" key="22">
    <source>
        <dbReference type="PROSITE" id="PS50857"/>
    </source>
</evidence>
<name>A0ABP8GVM8_9BURK</name>
<dbReference type="PROSITE" id="PS51007">
    <property type="entry name" value="CYTC"/>
    <property type="match status" value="1"/>
</dbReference>
<evidence type="ECO:0000256" key="16">
    <source>
        <dbReference type="ARBA" id="ARBA00024688"/>
    </source>
</evidence>
<feature type="signal peptide" evidence="21">
    <location>
        <begin position="1"/>
        <end position="22"/>
    </location>
</feature>
<keyword evidence="8 20" id="KW-0812">Transmembrane</keyword>
<evidence type="ECO:0000256" key="20">
    <source>
        <dbReference type="SAM" id="Phobius"/>
    </source>
</evidence>
<dbReference type="InterPro" id="IPR036257">
    <property type="entry name" value="Cyt_c_oxidase_su2_TM_sf"/>
</dbReference>
<evidence type="ECO:0000256" key="5">
    <source>
        <dbReference type="ARBA" id="ARBA00022448"/>
    </source>
</evidence>
<keyword evidence="12 20" id="KW-1133">Transmembrane helix</keyword>
<keyword evidence="25" id="KW-1185">Reference proteome</keyword>
<protein>
    <recommendedName>
        <fullName evidence="4">cytochrome-c oxidase</fullName>
        <ecNumber evidence="4">7.1.1.9</ecNumber>
    </recommendedName>
    <alternativeName>
        <fullName evidence="17">Cytochrome aa3 subunit 2</fullName>
    </alternativeName>
</protein>
<dbReference type="Proteomes" id="UP001501671">
    <property type="component" value="Unassembled WGS sequence"/>
</dbReference>
<sequence>MRRTPAWIALACCAAWGAAAFAGPAQDALSPAGPQAAHIHTLWHVMLAVCTLVFAAVLAAFLIALWRAPRADAAAPPDLDAALRPERGARRSVLAAVAASTLLLVFLILASFLTDRALARLSSENAVRIEVTANQWWWEAKYGDPQPSRTFTTANELHIPVGRPVVLTLKSSDVIHSFWVPNLHGKRDLIPGRTTVLRLQADRAGAYRGQCAEFCGFEHAYMAFQLVAEPADRYEAWAEHQRQSAAEPGDDTLRRGRELFLTTTCVMCHAIQGTDASARRGPDLTHVGGRRDIAAGTMANTDDNLARWIRDPQRFKPGVNMPASNLPEDDLKAIVAYLRSLS</sequence>
<evidence type="ECO:0000256" key="10">
    <source>
        <dbReference type="ARBA" id="ARBA00022967"/>
    </source>
</evidence>
<feature type="transmembrane region" description="Helical" evidence="20">
    <location>
        <begin position="46"/>
        <end position="66"/>
    </location>
</feature>
<comment type="caution">
    <text evidence="24">The sequence shown here is derived from an EMBL/GenBank/DDBJ whole genome shotgun (WGS) entry which is preliminary data.</text>
</comment>
<evidence type="ECO:0000256" key="4">
    <source>
        <dbReference type="ARBA" id="ARBA00012949"/>
    </source>
</evidence>
<reference evidence="25" key="1">
    <citation type="journal article" date="2019" name="Int. J. Syst. Evol. Microbiol.">
        <title>The Global Catalogue of Microorganisms (GCM) 10K type strain sequencing project: providing services to taxonomists for standard genome sequencing and annotation.</title>
        <authorList>
            <consortium name="The Broad Institute Genomics Platform"/>
            <consortium name="The Broad Institute Genome Sequencing Center for Infectious Disease"/>
            <person name="Wu L."/>
            <person name="Ma J."/>
        </authorList>
    </citation>
    <scope>NUCLEOTIDE SEQUENCE [LARGE SCALE GENOMIC DNA]</scope>
    <source>
        <strain evidence="25">JCM 17666</strain>
    </source>
</reference>
<dbReference type="SUPFAM" id="SSF46626">
    <property type="entry name" value="Cytochrome c"/>
    <property type="match status" value="1"/>
</dbReference>
<keyword evidence="13 19" id="KW-0408">Iron</keyword>
<dbReference type="InterPro" id="IPR002429">
    <property type="entry name" value="CcO_II-like_C"/>
</dbReference>
<keyword evidence="21" id="KW-0732">Signal</keyword>
<evidence type="ECO:0000256" key="1">
    <source>
        <dbReference type="ARBA" id="ARBA00004141"/>
    </source>
</evidence>
<comment type="similarity">
    <text evidence="3">Belongs to the cytochrome c oxidase subunit 2 family.</text>
</comment>
<evidence type="ECO:0000256" key="14">
    <source>
        <dbReference type="ARBA" id="ARBA00023008"/>
    </source>
</evidence>
<feature type="transmembrane region" description="Helical" evidence="20">
    <location>
        <begin position="93"/>
        <end position="113"/>
    </location>
</feature>
<organism evidence="24 25">
    <name type="scientific">Pigmentiphaga soli</name>
    <dbReference type="NCBI Taxonomy" id="1007095"/>
    <lineage>
        <taxon>Bacteria</taxon>
        <taxon>Pseudomonadati</taxon>
        <taxon>Pseudomonadota</taxon>
        <taxon>Betaproteobacteria</taxon>
        <taxon>Burkholderiales</taxon>
        <taxon>Alcaligenaceae</taxon>
        <taxon>Pigmentiphaga</taxon>
    </lineage>
</organism>
<evidence type="ECO:0000256" key="3">
    <source>
        <dbReference type="ARBA" id="ARBA00007866"/>
    </source>
</evidence>
<evidence type="ECO:0000256" key="8">
    <source>
        <dbReference type="ARBA" id="ARBA00022692"/>
    </source>
</evidence>
<dbReference type="InterPro" id="IPR009056">
    <property type="entry name" value="Cyt_c-like_dom"/>
</dbReference>
<comment type="catalytic activity">
    <reaction evidence="18">
        <text>4 Fe(II)-[cytochrome c] + O2 + 8 H(+)(in) = 4 Fe(III)-[cytochrome c] + 2 H2O + 4 H(+)(out)</text>
        <dbReference type="Rhea" id="RHEA:11436"/>
        <dbReference type="Rhea" id="RHEA-COMP:10350"/>
        <dbReference type="Rhea" id="RHEA-COMP:14399"/>
        <dbReference type="ChEBI" id="CHEBI:15377"/>
        <dbReference type="ChEBI" id="CHEBI:15378"/>
        <dbReference type="ChEBI" id="CHEBI:15379"/>
        <dbReference type="ChEBI" id="CHEBI:29033"/>
        <dbReference type="ChEBI" id="CHEBI:29034"/>
        <dbReference type="EC" id="7.1.1.9"/>
    </reaction>
</comment>
<feature type="domain" description="Cytochrome oxidase subunit II copper A binding" evidence="22">
    <location>
        <begin position="124"/>
        <end position="240"/>
    </location>
</feature>
<evidence type="ECO:0000256" key="6">
    <source>
        <dbReference type="ARBA" id="ARBA00022617"/>
    </source>
</evidence>
<dbReference type="InterPro" id="IPR034236">
    <property type="entry name" value="CuRO_CcO_Caa3_II"/>
</dbReference>
<dbReference type="InterPro" id="IPR001505">
    <property type="entry name" value="Copper_CuA"/>
</dbReference>
<keyword evidence="14" id="KW-0186">Copper</keyword>
<evidence type="ECO:0000256" key="13">
    <source>
        <dbReference type="ARBA" id="ARBA00023004"/>
    </source>
</evidence>
<keyword evidence="9 19" id="KW-0479">Metal-binding</keyword>
<evidence type="ECO:0000256" key="7">
    <source>
        <dbReference type="ARBA" id="ARBA00022660"/>
    </source>
</evidence>
<evidence type="ECO:0000256" key="12">
    <source>
        <dbReference type="ARBA" id="ARBA00022989"/>
    </source>
</evidence>
<evidence type="ECO:0000256" key="21">
    <source>
        <dbReference type="SAM" id="SignalP"/>
    </source>
</evidence>
<keyword evidence="10" id="KW-1278">Translocase</keyword>
<dbReference type="Gene3D" id="1.10.287.90">
    <property type="match status" value="1"/>
</dbReference>
<keyword evidence="6 19" id="KW-0349">Heme</keyword>
<evidence type="ECO:0000256" key="18">
    <source>
        <dbReference type="ARBA" id="ARBA00047816"/>
    </source>
</evidence>
<evidence type="ECO:0000256" key="19">
    <source>
        <dbReference type="PROSITE-ProRule" id="PRU00433"/>
    </source>
</evidence>
<dbReference type="CDD" id="cd04213">
    <property type="entry name" value="CuRO_CcO_Caa3_II"/>
    <property type="match status" value="1"/>
</dbReference>
<dbReference type="Gene3D" id="2.60.40.420">
    <property type="entry name" value="Cupredoxins - blue copper proteins"/>
    <property type="match status" value="1"/>
</dbReference>
<dbReference type="PANTHER" id="PTHR22888">
    <property type="entry name" value="CYTOCHROME C OXIDASE, SUBUNIT II"/>
    <property type="match status" value="1"/>
</dbReference>
<evidence type="ECO:0000256" key="11">
    <source>
        <dbReference type="ARBA" id="ARBA00022982"/>
    </source>
</evidence>
<keyword evidence="11" id="KW-0249">Electron transport</keyword>
<dbReference type="InterPro" id="IPR036909">
    <property type="entry name" value="Cyt_c-like_dom_sf"/>
</dbReference>
<keyword evidence="7" id="KW-0679">Respiratory chain</keyword>
<dbReference type="SUPFAM" id="SSF49503">
    <property type="entry name" value="Cupredoxins"/>
    <property type="match status" value="1"/>
</dbReference>
<dbReference type="Pfam" id="PF00034">
    <property type="entry name" value="Cytochrom_C"/>
    <property type="match status" value="1"/>
</dbReference>
<dbReference type="InterPro" id="IPR014222">
    <property type="entry name" value="Cyt_c_oxidase_su2"/>
</dbReference>
<dbReference type="RefSeq" id="WP_345248532.1">
    <property type="nucleotide sequence ID" value="NZ_BAABFO010000007.1"/>
</dbReference>
<dbReference type="InterPro" id="IPR045187">
    <property type="entry name" value="CcO_II"/>
</dbReference>
<evidence type="ECO:0000256" key="15">
    <source>
        <dbReference type="ARBA" id="ARBA00023136"/>
    </source>
</evidence>
<keyword evidence="15 20" id="KW-0472">Membrane</keyword>
<dbReference type="EMBL" id="BAABFO010000007">
    <property type="protein sequence ID" value="GAA4330430.1"/>
    <property type="molecule type" value="Genomic_DNA"/>
</dbReference>
<keyword evidence="5" id="KW-0813">Transport</keyword>
<dbReference type="PROSITE" id="PS50857">
    <property type="entry name" value="COX2_CUA"/>
    <property type="match status" value="1"/>
</dbReference>
<comment type="subcellular location">
    <subcellularLocation>
        <location evidence="1">Membrane</location>
        <topology evidence="1">Multi-pass membrane protein</topology>
    </subcellularLocation>
    <subcellularLocation>
        <location evidence="2">Periplasm</location>
    </subcellularLocation>
</comment>
<evidence type="ECO:0000256" key="9">
    <source>
        <dbReference type="ARBA" id="ARBA00022723"/>
    </source>
</evidence>
<feature type="chain" id="PRO_5046691943" description="cytochrome-c oxidase" evidence="21">
    <location>
        <begin position="23"/>
        <end position="342"/>
    </location>
</feature>
<dbReference type="NCBIfam" id="TIGR02866">
    <property type="entry name" value="CoxB"/>
    <property type="match status" value="1"/>
</dbReference>
<dbReference type="InterPro" id="IPR008972">
    <property type="entry name" value="Cupredoxin"/>
</dbReference>
<feature type="domain" description="Cytochrome c" evidence="23">
    <location>
        <begin position="251"/>
        <end position="342"/>
    </location>
</feature>
<proteinExistence type="inferred from homology"/>
<evidence type="ECO:0000256" key="17">
    <source>
        <dbReference type="ARBA" id="ARBA00031399"/>
    </source>
</evidence>
<evidence type="ECO:0000313" key="24">
    <source>
        <dbReference type="EMBL" id="GAA4330430.1"/>
    </source>
</evidence>
<dbReference type="Pfam" id="PF00116">
    <property type="entry name" value="COX2"/>
    <property type="match status" value="1"/>
</dbReference>
<dbReference type="EC" id="7.1.1.9" evidence="4"/>
<evidence type="ECO:0000259" key="23">
    <source>
        <dbReference type="PROSITE" id="PS51007"/>
    </source>
</evidence>
<evidence type="ECO:0000313" key="25">
    <source>
        <dbReference type="Proteomes" id="UP001501671"/>
    </source>
</evidence>
<gene>
    <name evidence="24" type="primary">coxB_2</name>
    <name evidence="24" type="ORF">GCM10023144_18110</name>
</gene>
<dbReference type="PANTHER" id="PTHR22888:SF9">
    <property type="entry name" value="CYTOCHROME C OXIDASE SUBUNIT 2"/>
    <property type="match status" value="1"/>
</dbReference>
<comment type="function">
    <text evidence="16">Subunits I and II form the functional core of the enzyme complex. Electrons originating in cytochrome c are transferred via heme a and Cu(A) to the binuclear center formed by heme a3 and Cu(B).</text>
</comment>
<accession>A0ABP8GVM8</accession>
<dbReference type="PROSITE" id="PS00078">
    <property type="entry name" value="COX2"/>
    <property type="match status" value="1"/>
</dbReference>
<evidence type="ECO:0000256" key="2">
    <source>
        <dbReference type="ARBA" id="ARBA00004418"/>
    </source>
</evidence>